<dbReference type="AlphaFoldDB" id="A0AAV2EX63"/>
<name>A0AAV2EX63_9ROSI</name>
<dbReference type="EMBL" id="OZ034818">
    <property type="protein sequence ID" value="CAL1390540.1"/>
    <property type="molecule type" value="Genomic_DNA"/>
</dbReference>
<sequence length="112" mass="12526">MEDEISSKLSGIDLTEEEEALISVDESVITEGVEEAIKELGVAQKLIAGKPPSGKILKKILSEAWKLQKDFDVQVTRDNIMRVQLYCYEDKNRVLRPMALRTATNDFQGGLS</sequence>
<evidence type="ECO:0000313" key="1">
    <source>
        <dbReference type="EMBL" id="CAL1390540.1"/>
    </source>
</evidence>
<gene>
    <name evidence="1" type="ORF">LTRI10_LOCUS31320</name>
</gene>
<organism evidence="1 2">
    <name type="scientific">Linum trigynum</name>
    <dbReference type="NCBI Taxonomy" id="586398"/>
    <lineage>
        <taxon>Eukaryota</taxon>
        <taxon>Viridiplantae</taxon>
        <taxon>Streptophyta</taxon>
        <taxon>Embryophyta</taxon>
        <taxon>Tracheophyta</taxon>
        <taxon>Spermatophyta</taxon>
        <taxon>Magnoliopsida</taxon>
        <taxon>eudicotyledons</taxon>
        <taxon>Gunneridae</taxon>
        <taxon>Pentapetalae</taxon>
        <taxon>rosids</taxon>
        <taxon>fabids</taxon>
        <taxon>Malpighiales</taxon>
        <taxon>Linaceae</taxon>
        <taxon>Linum</taxon>
    </lineage>
</organism>
<evidence type="ECO:0000313" key="2">
    <source>
        <dbReference type="Proteomes" id="UP001497516"/>
    </source>
</evidence>
<protein>
    <submittedName>
        <fullName evidence="1">Uncharacterized protein</fullName>
    </submittedName>
</protein>
<keyword evidence="2" id="KW-1185">Reference proteome</keyword>
<reference evidence="1 2" key="1">
    <citation type="submission" date="2024-04" db="EMBL/GenBank/DDBJ databases">
        <authorList>
            <person name="Fracassetti M."/>
        </authorList>
    </citation>
    <scope>NUCLEOTIDE SEQUENCE [LARGE SCALE GENOMIC DNA]</scope>
</reference>
<proteinExistence type="predicted"/>
<accession>A0AAV2EX63</accession>
<dbReference type="Proteomes" id="UP001497516">
    <property type="component" value="Chromosome 5"/>
</dbReference>